<gene>
    <name evidence="3" type="ORF">EDD18DRAFT_1077591</name>
</gene>
<keyword evidence="1" id="KW-0812">Transmembrane</keyword>
<proteinExistence type="predicted"/>
<reference evidence="3" key="1">
    <citation type="submission" date="2023-06" db="EMBL/GenBank/DDBJ databases">
        <authorList>
            <consortium name="Lawrence Berkeley National Laboratory"/>
            <person name="Ahrendt S."/>
            <person name="Sahu N."/>
            <person name="Indic B."/>
            <person name="Wong-Bajracharya J."/>
            <person name="Merenyi Z."/>
            <person name="Ke H.-M."/>
            <person name="Monk M."/>
            <person name="Kocsube S."/>
            <person name="Drula E."/>
            <person name="Lipzen A."/>
            <person name="Balint B."/>
            <person name="Henrissat B."/>
            <person name="Andreopoulos B."/>
            <person name="Martin F.M."/>
            <person name="Harder C.B."/>
            <person name="Rigling D."/>
            <person name="Ford K.L."/>
            <person name="Foster G.D."/>
            <person name="Pangilinan J."/>
            <person name="Papanicolaou A."/>
            <person name="Barry K."/>
            <person name="LaButti K."/>
            <person name="Viragh M."/>
            <person name="Koriabine M."/>
            <person name="Yan M."/>
            <person name="Riley R."/>
            <person name="Champramary S."/>
            <person name="Plett K.L."/>
            <person name="Tsai I.J."/>
            <person name="Slot J."/>
            <person name="Sipos G."/>
            <person name="Plett J."/>
            <person name="Nagy L.G."/>
            <person name="Grigoriev I.V."/>
        </authorList>
    </citation>
    <scope>NUCLEOTIDE SEQUENCE</scope>
    <source>
        <strain evidence="3">HWK02</strain>
    </source>
</reference>
<dbReference type="Proteomes" id="UP001175228">
    <property type="component" value="Unassembled WGS sequence"/>
</dbReference>
<sequence length="51" mass="5706">KEVGPLARVWRTYLHESGFDAEMPECWKDGPDALLVFVTGLFSAVATTFVF</sequence>
<organism evidence="3 4">
    <name type="scientific">Armillaria luteobubalina</name>
    <dbReference type="NCBI Taxonomy" id="153913"/>
    <lineage>
        <taxon>Eukaryota</taxon>
        <taxon>Fungi</taxon>
        <taxon>Dikarya</taxon>
        <taxon>Basidiomycota</taxon>
        <taxon>Agaricomycotina</taxon>
        <taxon>Agaricomycetes</taxon>
        <taxon>Agaricomycetidae</taxon>
        <taxon>Agaricales</taxon>
        <taxon>Marasmiineae</taxon>
        <taxon>Physalacriaceae</taxon>
        <taxon>Armillaria</taxon>
    </lineage>
</organism>
<evidence type="ECO:0000259" key="2">
    <source>
        <dbReference type="Pfam" id="PF20153"/>
    </source>
</evidence>
<keyword evidence="4" id="KW-1185">Reference proteome</keyword>
<comment type="caution">
    <text evidence="3">The sequence shown here is derived from an EMBL/GenBank/DDBJ whole genome shotgun (WGS) entry which is preliminary data.</text>
</comment>
<evidence type="ECO:0000256" key="1">
    <source>
        <dbReference type="SAM" id="Phobius"/>
    </source>
</evidence>
<keyword evidence="1" id="KW-1133">Transmembrane helix</keyword>
<name>A0AA39Q2T8_9AGAR</name>
<evidence type="ECO:0000313" key="3">
    <source>
        <dbReference type="EMBL" id="KAK0494224.1"/>
    </source>
</evidence>
<feature type="domain" description="DUF6535" evidence="2">
    <location>
        <begin position="10"/>
        <end position="50"/>
    </location>
</feature>
<dbReference type="Pfam" id="PF20153">
    <property type="entry name" value="DUF6535"/>
    <property type="match status" value="1"/>
</dbReference>
<dbReference type="EMBL" id="JAUEPU010000021">
    <property type="protein sequence ID" value="KAK0494224.1"/>
    <property type="molecule type" value="Genomic_DNA"/>
</dbReference>
<feature type="transmembrane region" description="Helical" evidence="1">
    <location>
        <begin position="33"/>
        <end position="50"/>
    </location>
</feature>
<feature type="non-terminal residue" evidence="3">
    <location>
        <position position="1"/>
    </location>
</feature>
<keyword evidence="1" id="KW-0472">Membrane</keyword>
<dbReference type="AlphaFoldDB" id="A0AA39Q2T8"/>
<evidence type="ECO:0000313" key="4">
    <source>
        <dbReference type="Proteomes" id="UP001175228"/>
    </source>
</evidence>
<accession>A0AA39Q2T8</accession>
<protein>
    <recommendedName>
        <fullName evidence="2">DUF6535 domain-containing protein</fullName>
    </recommendedName>
</protein>
<dbReference type="InterPro" id="IPR045338">
    <property type="entry name" value="DUF6535"/>
</dbReference>